<feature type="domain" description="Type II/III secretion system secretin-like" evidence="7">
    <location>
        <begin position="370"/>
        <end position="547"/>
    </location>
</feature>
<feature type="compositionally biased region" description="Polar residues" evidence="5">
    <location>
        <begin position="160"/>
        <end position="169"/>
    </location>
</feature>
<keyword evidence="3" id="KW-0472">Membrane</keyword>
<evidence type="ECO:0000259" key="7">
    <source>
        <dbReference type="Pfam" id="PF00263"/>
    </source>
</evidence>
<comment type="subcellular location">
    <subcellularLocation>
        <location evidence="1">Membrane</location>
    </subcellularLocation>
</comment>
<sequence length="656" mass="72310">MNCCPPRNLGVVLLLTALAACTSTTPAPHLADAAMPHGGKTPTQALWITESAHQPVEQSPALAHPLNLRIENLPASHVLELVAQDMRLGYSFDACGVQPVSLVGRDLPLRELMALLGEQTDAVVSLEKGQLKLRCDKDELRLYKLDYLSIARQMSDSSRLSSAVANQAVQPGERRESGNRSDLTLLNEQDHNVWEKLTAEIEQLIQAQLRPQEFSTQERTREEDKDRAFESNRDSNRSRFLNPRRTASSTNSNQREVTTTRREVRSGRVIVNPESGTVAVLAKPSQHARVAQWLKLLQQRLDRQVILEAVITEVTLNDRFERGIDWNLLRDSGTRAGLLVQGLNTVNPVLTVTASRTGSSGESSVVLRLLEEFGKASVLSSPRIVAMNQQPSVLKVIDNRVYFTTDVQTSAPTQNSPAFSTYNTQVQTVPVGFLMTVTPQIADNNAVQLRVRPTLSRIVGFVQDPNPALRQLNIVSQVPEIQTRELESVLKLRDGEMALLGGLRQQELNTLDRGIPGSPDALDPITQSQRRSNNQIELVVLLKATVLDSPSISASPQGANNDPAFAQNLRYGLFLSQHGDTAQATRLMHLMTTQYPDAPEPWFNLALLAHEQGLSTEVDNAIEQSRARCAQQTCQLPFLALLSLNPASTARAQPLP</sequence>
<evidence type="ECO:0000256" key="4">
    <source>
        <dbReference type="RuleBase" id="RU004003"/>
    </source>
</evidence>
<dbReference type="InterPro" id="IPR001775">
    <property type="entry name" value="GspD/PilQ"/>
</dbReference>
<name>A0ABT1WIU9_9BURK</name>
<dbReference type="PANTHER" id="PTHR30332">
    <property type="entry name" value="PROBABLE GENERAL SECRETION PATHWAY PROTEIN D"/>
    <property type="match status" value="1"/>
</dbReference>
<keyword evidence="9" id="KW-1185">Reference proteome</keyword>
<feature type="compositionally biased region" description="Polar residues" evidence="5">
    <location>
        <begin position="245"/>
        <end position="254"/>
    </location>
</feature>
<reference evidence="8 9" key="1">
    <citation type="submission" date="2022-07" db="EMBL/GenBank/DDBJ databases">
        <authorList>
            <person name="Xamxidin M."/>
            <person name="Wu M."/>
        </authorList>
    </citation>
    <scope>NUCLEOTIDE SEQUENCE [LARGE SCALE GENOMIC DNA]</scope>
    <source>
        <strain evidence="8 9">NBRC 111650</strain>
    </source>
</reference>
<dbReference type="EMBL" id="JANIGO010000005">
    <property type="protein sequence ID" value="MCQ8897452.1"/>
    <property type="molecule type" value="Genomic_DNA"/>
</dbReference>
<evidence type="ECO:0000256" key="6">
    <source>
        <dbReference type="SAM" id="SignalP"/>
    </source>
</evidence>
<protein>
    <recommendedName>
        <fullName evidence="7">Type II/III secretion system secretin-like domain-containing protein</fullName>
    </recommendedName>
</protein>
<dbReference type="Proteomes" id="UP001204142">
    <property type="component" value="Unassembled WGS sequence"/>
</dbReference>
<evidence type="ECO:0000313" key="9">
    <source>
        <dbReference type="Proteomes" id="UP001204142"/>
    </source>
</evidence>
<dbReference type="PRINTS" id="PR00811">
    <property type="entry name" value="BCTERIALGSPD"/>
</dbReference>
<keyword evidence="2 6" id="KW-0732">Signal</keyword>
<dbReference type="Pfam" id="PF00263">
    <property type="entry name" value="Secretin"/>
    <property type="match status" value="1"/>
</dbReference>
<comment type="similarity">
    <text evidence="4">Belongs to the bacterial secretin family.</text>
</comment>
<dbReference type="InterPro" id="IPR050810">
    <property type="entry name" value="Bact_Secretion_Sys_Channel"/>
</dbReference>
<feature type="region of interest" description="Disordered" evidence="5">
    <location>
        <begin position="212"/>
        <end position="266"/>
    </location>
</feature>
<feature type="region of interest" description="Disordered" evidence="5">
    <location>
        <begin position="160"/>
        <end position="184"/>
    </location>
</feature>
<evidence type="ECO:0000256" key="2">
    <source>
        <dbReference type="ARBA" id="ARBA00022729"/>
    </source>
</evidence>
<gene>
    <name evidence="8" type="ORF">NQT62_13505</name>
</gene>
<evidence type="ECO:0000256" key="5">
    <source>
        <dbReference type="SAM" id="MobiDB-lite"/>
    </source>
</evidence>
<dbReference type="InterPro" id="IPR004846">
    <property type="entry name" value="T2SS/T3SS_dom"/>
</dbReference>
<proteinExistence type="inferred from homology"/>
<evidence type="ECO:0000256" key="1">
    <source>
        <dbReference type="ARBA" id="ARBA00004370"/>
    </source>
</evidence>
<feature type="compositionally biased region" description="Basic and acidic residues" evidence="5">
    <location>
        <begin position="216"/>
        <end position="237"/>
    </location>
</feature>
<evidence type="ECO:0000313" key="8">
    <source>
        <dbReference type="EMBL" id="MCQ8897452.1"/>
    </source>
</evidence>
<accession>A0ABT1WIU9</accession>
<feature type="chain" id="PRO_5046349547" description="Type II/III secretion system secretin-like domain-containing protein" evidence="6">
    <location>
        <begin position="20"/>
        <end position="656"/>
    </location>
</feature>
<dbReference type="PROSITE" id="PS51257">
    <property type="entry name" value="PROKAR_LIPOPROTEIN"/>
    <property type="match status" value="1"/>
</dbReference>
<feature type="signal peptide" evidence="6">
    <location>
        <begin position="1"/>
        <end position="19"/>
    </location>
</feature>
<evidence type="ECO:0000256" key="3">
    <source>
        <dbReference type="ARBA" id="ARBA00023136"/>
    </source>
</evidence>
<organism evidence="8 9">
    <name type="scientific">Limnobacter humi</name>
    <dbReference type="NCBI Taxonomy" id="1778671"/>
    <lineage>
        <taxon>Bacteria</taxon>
        <taxon>Pseudomonadati</taxon>
        <taxon>Pseudomonadota</taxon>
        <taxon>Betaproteobacteria</taxon>
        <taxon>Burkholderiales</taxon>
        <taxon>Burkholderiaceae</taxon>
        <taxon>Limnobacter</taxon>
    </lineage>
</organism>
<dbReference type="PANTHER" id="PTHR30332:SF24">
    <property type="entry name" value="SECRETIN GSPD-RELATED"/>
    <property type="match status" value="1"/>
</dbReference>
<comment type="caution">
    <text evidence="8">The sequence shown here is derived from an EMBL/GenBank/DDBJ whole genome shotgun (WGS) entry which is preliminary data.</text>
</comment>
<dbReference type="RefSeq" id="WP_256765258.1">
    <property type="nucleotide sequence ID" value="NZ_JANIGO010000005.1"/>
</dbReference>